<organism evidence="11 12">
    <name type="scientific">Astyanax mexicanus</name>
    <name type="common">Blind cave fish</name>
    <name type="synonym">Astyanax fasciatus mexicanus</name>
    <dbReference type="NCBI Taxonomy" id="7994"/>
    <lineage>
        <taxon>Eukaryota</taxon>
        <taxon>Metazoa</taxon>
        <taxon>Chordata</taxon>
        <taxon>Craniata</taxon>
        <taxon>Vertebrata</taxon>
        <taxon>Euteleostomi</taxon>
        <taxon>Actinopterygii</taxon>
        <taxon>Neopterygii</taxon>
        <taxon>Teleostei</taxon>
        <taxon>Ostariophysi</taxon>
        <taxon>Characiformes</taxon>
        <taxon>Characoidei</taxon>
        <taxon>Acestrorhamphidae</taxon>
        <taxon>Acestrorhamphinae</taxon>
        <taxon>Astyanax</taxon>
    </lineage>
</organism>
<evidence type="ECO:0000256" key="1">
    <source>
        <dbReference type="ARBA" id="ARBA00002660"/>
    </source>
</evidence>
<dbReference type="GO" id="GO:0006887">
    <property type="term" value="P:exocytosis"/>
    <property type="evidence" value="ECO:0007669"/>
    <property type="project" value="UniProtKB-KW"/>
</dbReference>
<keyword evidence="5 8" id="KW-0268">Exocytosis</keyword>
<evidence type="ECO:0000313" key="12">
    <source>
        <dbReference type="Proteomes" id="UP000694621"/>
    </source>
</evidence>
<evidence type="ECO:0000259" key="10">
    <source>
        <dbReference type="Pfam" id="PF15469"/>
    </source>
</evidence>
<dbReference type="GO" id="GO:0015031">
    <property type="term" value="P:protein transport"/>
    <property type="evidence" value="ECO:0007669"/>
    <property type="project" value="UniProtKB-KW"/>
</dbReference>
<evidence type="ECO:0000256" key="8">
    <source>
        <dbReference type="RuleBase" id="RU365069"/>
    </source>
</evidence>
<evidence type="ECO:0000256" key="6">
    <source>
        <dbReference type="ARBA" id="ARBA00022927"/>
    </source>
</evidence>
<evidence type="ECO:0000256" key="5">
    <source>
        <dbReference type="ARBA" id="ARBA00022483"/>
    </source>
</evidence>
<evidence type="ECO:0000259" key="9">
    <source>
        <dbReference type="Pfam" id="PF01833"/>
    </source>
</evidence>
<sequence>MSRARQPPLVTGISPNEGTPWTKVTIRGENLGTGPNDLIGLSICGHNCLLTAEWMSASKIVCRVGPAKDDKGEIIVTTRSGGRGTSTVSFKLLKHEKIGILDQSAVWVDEMNYYDMRTDRNKGISPLSLRPANPLGIEIDNFEQLRMAASNLKKQASKKNEGSLAYVKGGLSTFFEAQDALAGASDTADTLFQEVLGRKDKADSTRNALNVLQRFKFLFNLPLNIERNIQKGDYDVVINDYEKAKSLFGNTEVPVFKKVYAEVETRISALRNLLLDKLLETPSTLHDQKRYIRYLSDLHAPGDPAWQCIIAQHKWILQLMQNCKEDFIKEQRGIHIHNIALDGDHRSSALSRISHTASLRRGSSFQTPRDDSWHYKSPQQVRFVEKLSDVVISQLPNFWKLWISYVNGSLFSETGEKSGQVEKLKKNARQRQNDFKGMIEEVTRRLVQLVRGALLPGTLREDQRRLYGGWDTKTPLTGTWLTQVIHTIRLSHEALSALEIPNDLLQVIQDLLLDLRVHCLLTTLQHTAEDVKRLPEKEDWVVDNEGTTSLPAQFEQCIVQMLQSLKEPMESKPGEVNVFQQELAQDEACKLCVGIMKAFIICLEQLSTKTDGDIDTSHLSVDMASPDVFGSIHEDFSPSPEQRLLIILSNCQYLERHTFLNLADHLEKHGFTTAEKITRVRAHARLLDERLFESYIEKKSDPIVGSLEPGIYAGYFDWKDCLPPTGVRSYLKEALVSIISVHAEVFTVSKELVPRVLSRIIESVAEEMSRLMQCVSSFSKNGALQVQVKILTIQVHSIHTLPFITHKRTCSSAQPSFYLNSKRNTK</sequence>
<dbReference type="InterPro" id="IPR002909">
    <property type="entry name" value="IPT_dom"/>
</dbReference>
<dbReference type="Ensembl" id="ENSAMXT00005041576.1">
    <property type="protein sequence ID" value="ENSAMXP00005038145.1"/>
    <property type="gene ID" value="ENSAMXG00005018042.1"/>
</dbReference>
<dbReference type="InterPro" id="IPR013783">
    <property type="entry name" value="Ig-like_fold"/>
</dbReference>
<name>A0A8B9KKX8_ASTMX</name>
<feature type="domain" description="Exocyst complex component EXOC2/Sec5 N-terminal" evidence="10">
    <location>
        <begin position="180"/>
        <end position="793"/>
    </location>
</feature>
<keyword evidence="6 8" id="KW-0653">Protein transport</keyword>
<accession>A0A8B9KKX8</accession>
<dbReference type="CDD" id="cd00603">
    <property type="entry name" value="IPT_PCSR"/>
    <property type="match status" value="1"/>
</dbReference>
<dbReference type="AlphaFoldDB" id="A0A8B9KKX8"/>
<dbReference type="FunFam" id="2.60.40.10:FF:000196">
    <property type="entry name" value="Exocyst complex component 2"/>
    <property type="match status" value="1"/>
</dbReference>
<evidence type="ECO:0000313" key="11">
    <source>
        <dbReference type="Ensembl" id="ENSAMXP00005038145.1"/>
    </source>
</evidence>
<dbReference type="InterPro" id="IPR039481">
    <property type="entry name" value="EXOC2/Sec5_N_dom"/>
</dbReference>
<dbReference type="PANTHER" id="PTHR13043">
    <property type="entry name" value="EXOCYST COMPLEX COMPONENT SEC5"/>
    <property type="match status" value="1"/>
</dbReference>
<dbReference type="Pfam" id="PF15469">
    <property type="entry name" value="Sec5"/>
    <property type="match status" value="1"/>
</dbReference>
<reference evidence="11" key="1">
    <citation type="submission" date="2025-08" db="UniProtKB">
        <authorList>
            <consortium name="Ensembl"/>
        </authorList>
    </citation>
    <scope>IDENTIFICATION</scope>
</reference>
<evidence type="ECO:0000256" key="4">
    <source>
        <dbReference type="ARBA" id="ARBA00022448"/>
    </source>
</evidence>
<protein>
    <recommendedName>
        <fullName evidence="3 8">Exocyst complex component 2</fullName>
    </recommendedName>
</protein>
<evidence type="ECO:0000256" key="3">
    <source>
        <dbReference type="ARBA" id="ARBA00017526"/>
    </source>
</evidence>
<dbReference type="GO" id="GO:0000145">
    <property type="term" value="C:exocyst"/>
    <property type="evidence" value="ECO:0007669"/>
    <property type="project" value="UniProtKB-UniRule"/>
</dbReference>
<evidence type="ECO:0000256" key="7">
    <source>
        <dbReference type="ARBA" id="ARBA00062534"/>
    </source>
</evidence>
<dbReference type="Proteomes" id="UP000694621">
    <property type="component" value="Unplaced"/>
</dbReference>
<dbReference type="Gene3D" id="2.60.40.10">
    <property type="entry name" value="Immunoglobulins"/>
    <property type="match status" value="1"/>
</dbReference>
<feature type="domain" description="IPT/TIG" evidence="9">
    <location>
        <begin position="8"/>
        <end position="91"/>
    </location>
</feature>
<dbReference type="GO" id="GO:0006893">
    <property type="term" value="P:Golgi to plasma membrane transport"/>
    <property type="evidence" value="ECO:0007669"/>
    <property type="project" value="UniProtKB-UniRule"/>
</dbReference>
<dbReference type="GO" id="GO:0007399">
    <property type="term" value="P:nervous system development"/>
    <property type="evidence" value="ECO:0007669"/>
    <property type="project" value="UniProtKB-ARBA"/>
</dbReference>
<dbReference type="InterPro" id="IPR029175">
    <property type="entry name" value="EXOC2/Sec5"/>
</dbReference>
<dbReference type="SUPFAM" id="SSF81296">
    <property type="entry name" value="E set domains"/>
    <property type="match status" value="1"/>
</dbReference>
<keyword evidence="4 8" id="KW-0813">Transport</keyword>
<proteinExistence type="inferred from homology"/>
<comment type="function">
    <text evidence="1 8">Component of the exocyst complex involved in the docking of exocytic vesicles with fusion sites on the plasma membrane.</text>
</comment>
<comment type="similarity">
    <text evidence="2 8">Belongs to the SEC5 family.</text>
</comment>
<comment type="subunit">
    <text evidence="7">The exocyst complex is composed of EXOC1, EXOC2, EXOC3, EXOC4, EXOC5, EXOC6, EXOC7 and EXOC8. Interacts with EXOC3L1. Interacts with GNEFR/DELGEF; this interaction occurs only in the presence of magnesium or manganese and is stimulated by dCTP or GTP. Interacts with RALA and RALB. Interacts with ARL13B; regulates ARL13B localization to the cilium membrane.</text>
</comment>
<comment type="subunit">
    <text evidence="8">Component of the exocyst complex.</text>
</comment>
<dbReference type="Pfam" id="PF01833">
    <property type="entry name" value="TIG"/>
    <property type="match status" value="1"/>
</dbReference>
<evidence type="ECO:0000256" key="2">
    <source>
        <dbReference type="ARBA" id="ARBA00010578"/>
    </source>
</evidence>
<dbReference type="InterPro" id="IPR014756">
    <property type="entry name" value="Ig_E-set"/>
</dbReference>
<dbReference type="PANTHER" id="PTHR13043:SF1">
    <property type="entry name" value="EXOCYST COMPLEX COMPONENT 2"/>
    <property type="match status" value="1"/>
</dbReference>